<dbReference type="Proteomes" id="UP000423609">
    <property type="component" value="Segment"/>
</dbReference>
<name>A0A649VCH1_9CAUD</name>
<gene>
    <name evidence="1" type="primary">9</name>
    <name evidence="1" type="ORF">PBI_INDLULAMITHI_9</name>
</gene>
<dbReference type="RefSeq" id="YP_009853761.1">
    <property type="nucleotide sequence ID" value="NC_048824.1"/>
</dbReference>
<dbReference type="KEGG" id="vg:55624448"/>
<organism evidence="1 2">
    <name type="scientific">Mycobacterium phage Indlulamithi</name>
    <dbReference type="NCBI Taxonomy" id="2656582"/>
    <lineage>
        <taxon>Viruses</taxon>
        <taxon>Duplodnaviria</taxon>
        <taxon>Heunggongvirae</taxon>
        <taxon>Uroviricota</taxon>
        <taxon>Caudoviricetes</taxon>
        <taxon>Indlulamithivirus</taxon>
        <taxon>Indlulamithivirus indlulamithi</taxon>
    </lineage>
</organism>
<protein>
    <submittedName>
        <fullName evidence="1">Uncharacterized protein</fullName>
    </submittedName>
</protein>
<evidence type="ECO:0000313" key="2">
    <source>
        <dbReference type="Proteomes" id="UP000423609"/>
    </source>
</evidence>
<proteinExistence type="predicted"/>
<accession>A0A649VCH1</accession>
<evidence type="ECO:0000313" key="1">
    <source>
        <dbReference type="EMBL" id="QGJ90050.1"/>
    </source>
</evidence>
<keyword evidence="2" id="KW-1185">Reference proteome</keyword>
<dbReference type="GeneID" id="55624448"/>
<reference evidence="1 2" key="1">
    <citation type="submission" date="2019-10" db="EMBL/GenBank/DDBJ databases">
        <authorList>
            <person name="Garlena R.A."/>
            <person name="Russell D.A."/>
            <person name="Pope W.H."/>
            <person name="Jacobs-Sera D."/>
            <person name="Hatfull G.F."/>
        </authorList>
    </citation>
    <scope>NUCLEOTIDE SEQUENCE [LARGE SCALE GENOMIC DNA]</scope>
</reference>
<sequence>MTTRTKPLKASDQPKIFESWLKDAVELGTKPGTWTAISRDVYDAVVAVADEYPETNDSTVQKAKDAFAEFRSYTA</sequence>
<dbReference type="EMBL" id="MN585993">
    <property type="protein sequence ID" value="QGJ90050.1"/>
    <property type="molecule type" value="Genomic_DNA"/>
</dbReference>